<keyword evidence="3" id="KW-0418">Kinase</keyword>
<dbReference type="PROSITE" id="PS50011">
    <property type="entry name" value="PROTEIN_KINASE_DOM"/>
    <property type="match status" value="1"/>
</dbReference>
<keyword evidence="4" id="KW-1185">Reference proteome</keyword>
<keyword evidence="1" id="KW-0472">Membrane</keyword>
<dbReference type="Gene3D" id="3.30.200.20">
    <property type="entry name" value="Phosphorylase Kinase, domain 1"/>
    <property type="match status" value="1"/>
</dbReference>
<gene>
    <name evidence="3" type="ORF">SPRG_15456</name>
</gene>
<sequence>MRRQLSSNPITSIVNIRLSKTIAFFSCLGCTIQEFTINNETYEALNALPNANETEPSTVESTGFRFDTGFAVNAAACAALKGSVRPLWAGKSPHTFHVCVVPDALPPPTPIIVSKNDTGLIIGCAIGGVAIIAILLIAVLIRRKKTAAADLLAFQSEVTGGRLRRANGTGFQTLESSLELAENGLINIEELRMHKLDLADLKVTATKPLAAGAFGEVWLGQYGNDKVAIKRLKDTHVESVQKFIEEIKLMIQMDSPFIVKFVGVSWRRPIEIECIVEFMDRGDLRSILASCRRDAFSWQDKFTSIMSIARGLVYLHTFTQPIIHRDLKSRNVLLDSKKGTKLTDFGASREAADEMMTNGIGTYQWMAPEVILGTEYTIAADVYSFGVLLSEFSTHAVPYSGLVNPNTGYAFPQESIMSRVTTGELRPSFLLDETPSWVVELGEQCMATDPRGRPTSLHLTAVLQRVKAKFY</sequence>
<dbReference type="PANTHER" id="PTHR44329">
    <property type="entry name" value="SERINE/THREONINE-PROTEIN KINASE TNNI3K-RELATED"/>
    <property type="match status" value="1"/>
</dbReference>
<dbReference type="InterPro" id="IPR051681">
    <property type="entry name" value="Ser/Thr_Kinases-Pseudokinases"/>
</dbReference>
<dbReference type="RefSeq" id="XP_012209912.1">
    <property type="nucleotide sequence ID" value="XM_012354522.1"/>
</dbReference>
<dbReference type="OrthoDB" id="67512at2759"/>
<feature type="domain" description="Protein kinase" evidence="2">
    <location>
        <begin position="203"/>
        <end position="471"/>
    </location>
</feature>
<keyword evidence="3" id="KW-0808">Transferase</keyword>
<dbReference type="VEuPathDB" id="FungiDB:SPRG_15456"/>
<dbReference type="EMBL" id="KK583354">
    <property type="protein sequence ID" value="KDO19366.1"/>
    <property type="molecule type" value="Genomic_DNA"/>
</dbReference>
<keyword evidence="1" id="KW-0812">Transmembrane</keyword>
<evidence type="ECO:0000256" key="1">
    <source>
        <dbReference type="SAM" id="Phobius"/>
    </source>
</evidence>
<name>A0A067BYH2_SAPPC</name>
<dbReference type="PANTHER" id="PTHR44329:SF214">
    <property type="entry name" value="PROTEIN KINASE DOMAIN-CONTAINING PROTEIN"/>
    <property type="match status" value="1"/>
</dbReference>
<dbReference type="GO" id="GO:0004674">
    <property type="term" value="F:protein serine/threonine kinase activity"/>
    <property type="evidence" value="ECO:0007669"/>
    <property type="project" value="TreeGrafter"/>
</dbReference>
<dbReference type="Proteomes" id="UP000030745">
    <property type="component" value="Unassembled WGS sequence"/>
</dbReference>
<reference evidence="3 4" key="1">
    <citation type="journal article" date="2013" name="PLoS Genet.">
        <title>Distinctive expansion of potential virulence genes in the genome of the oomycete fish pathogen Saprolegnia parasitica.</title>
        <authorList>
            <person name="Jiang R.H."/>
            <person name="de Bruijn I."/>
            <person name="Haas B.J."/>
            <person name="Belmonte R."/>
            <person name="Lobach L."/>
            <person name="Christie J."/>
            <person name="van den Ackerveken G."/>
            <person name="Bottin A."/>
            <person name="Bulone V."/>
            <person name="Diaz-Moreno S.M."/>
            <person name="Dumas B."/>
            <person name="Fan L."/>
            <person name="Gaulin E."/>
            <person name="Govers F."/>
            <person name="Grenville-Briggs L.J."/>
            <person name="Horner N.R."/>
            <person name="Levin J.Z."/>
            <person name="Mammella M."/>
            <person name="Meijer H.J."/>
            <person name="Morris P."/>
            <person name="Nusbaum C."/>
            <person name="Oome S."/>
            <person name="Phillips A.J."/>
            <person name="van Rooyen D."/>
            <person name="Rzeszutek E."/>
            <person name="Saraiva M."/>
            <person name="Secombes C.J."/>
            <person name="Seidl M.F."/>
            <person name="Snel B."/>
            <person name="Stassen J.H."/>
            <person name="Sykes S."/>
            <person name="Tripathy S."/>
            <person name="van den Berg H."/>
            <person name="Vega-Arreguin J.C."/>
            <person name="Wawra S."/>
            <person name="Young S.K."/>
            <person name="Zeng Q."/>
            <person name="Dieguez-Uribeondo J."/>
            <person name="Russ C."/>
            <person name="Tyler B.M."/>
            <person name="van West P."/>
        </authorList>
    </citation>
    <scope>NUCLEOTIDE SEQUENCE [LARGE SCALE GENOMIC DNA]</scope>
    <source>
        <strain evidence="3 4">CBS 223.65</strain>
    </source>
</reference>
<feature type="transmembrane region" description="Helical" evidence="1">
    <location>
        <begin position="120"/>
        <end position="141"/>
    </location>
</feature>
<organism evidence="3 4">
    <name type="scientific">Saprolegnia parasitica (strain CBS 223.65)</name>
    <dbReference type="NCBI Taxonomy" id="695850"/>
    <lineage>
        <taxon>Eukaryota</taxon>
        <taxon>Sar</taxon>
        <taxon>Stramenopiles</taxon>
        <taxon>Oomycota</taxon>
        <taxon>Saprolegniomycetes</taxon>
        <taxon>Saprolegniales</taxon>
        <taxon>Saprolegniaceae</taxon>
        <taxon>Saprolegnia</taxon>
    </lineage>
</organism>
<protein>
    <submittedName>
        <fullName evidence="3">TKL protein kinase</fullName>
    </submittedName>
</protein>
<keyword evidence="1" id="KW-1133">Transmembrane helix</keyword>
<dbReference type="Pfam" id="PF07714">
    <property type="entry name" value="PK_Tyr_Ser-Thr"/>
    <property type="match status" value="1"/>
</dbReference>
<evidence type="ECO:0000313" key="4">
    <source>
        <dbReference type="Proteomes" id="UP000030745"/>
    </source>
</evidence>
<dbReference type="KEGG" id="spar:SPRG_15456"/>
<dbReference type="SMART" id="SM00220">
    <property type="entry name" value="S_TKc"/>
    <property type="match status" value="1"/>
</dbReference>
<evidence type="ECO:0000259" key="2">
    <source>
        <dbReference type="PROSITE" id="PS50011"/>
    </source>
</evidence>
<proteinExistence type="predicted"/>
<dbReference type="GeneID" id="24137184"/>
<dbReference type="InterPro" id="IPR008271">
    <property type="entry name" value="Ser/Thr_kinase_AS"/>
</dbReference>
<dbReference type="PROSITE" id="PS00108">
    <property type="entry name" value="PROTEIN_KINASE_ST"/>
    <property type="match status" value="1"/>
</dbReference>
<evidence type="ECO:0000313" key="3">
    <source>
        <dbReference type="EMBL" id="KDO19366.1"/>
    </source>
</evidence>
<dbReference type="Gene3D" id="1.10.510.10">
    <property type="entry name" value="Transferase(Phosphotransferase) domain 1"/>
    <property type="match status" value="1"/>
</dbReference>
<dbReference type="GO" id="GO:0005524">
    <property type="term" value="F:ATP binding"/>
    <property type="evidence" value="ECO:0007669"/>
    <property type="project" value="InterPro"/>
</dbReference>
<accession>A0A067BYH2</accession>
<dbReference type="InterPro" id="IPR000719">
    <property type="entry name" value="Prot_kinase_dom"/>
</dbReference>
<dbReference type="SUPFAM" id="SSF56112">
    <property type="entry name" value="Protein kinase-like (PK-like)"/>
    <property type="match status" value="1"/>
</dbReference>
<dbReference type="AlphaFoldDB" id="A0A067BYH2"/>
<dbReference type="CDD" id="cd21699">
    <property type="entry name" value="JMTM_APP_like"/>
    <property type="match status" value="1"/>
</dbReference>
<dbReference type="OMA" id="EIECIVE"/>
<dbReference type="STRING" id="695850.A0A067BYH2"/>
<dbReference type="InterPro" id="IPR011009">
    <property type="entry name" value="Kinase-like_dom_sf"/>
</dbReference>
<dbReference type="InterPro" id="IPR001245">
    <property type="entry name" value="Ser-Thr/Tyr_kinase_cat_dom"/>
</dbReference>